<dbReference type="GO" id="GO:1900366">
    <property type="term" value="P:negative regulation of defense response to insect"/>
    <property type="evidence" value="ECO:0007669"/>
    <property type="project" value="UniProtKB-ARBA"/>
</dbReference>
<dbReference type="InterPro" id="IPR026992">
    <property type="entry name" value="DIOX_N"/>
</dbReference>
<evidence type="ECO:0000256" key="5">
    <source>
        <dbReference type="ARBA" id="ARBA00022819"/>
    </source>
</evidence>
<dbReference type="AlphaFoldDB" id="A0A8S0R6A3"/>
<keyword evidence="14" id="KW-1185">Reference proteome</keyword>
<proteinExistence type="inferred from homology"/>
<evidence type="ECO:0000259" key="12">
    <source>
        <dbReference type="PROSITE" id="PS51471"/>
    </source>
</evidence>
<keyword evidence="4 11" id="KW-0479">Metal-binding</keyword>
<evidence type="ECO:0000256" key="4">
    <source>
        <dbReference type="ARBA" id="ARBA00022723"/>
    </source>
</evidence>
<dbReference type="Gene3D" id="2.60.120.330">
    <property type="entry name" value="B-lactam Antibiotic, Isopenicillin N Synthase, Chain"/>
    <property type="match status" value="1"/>
</dbReference>
<dbReference type="FunFam" id="2.60.120.330:FF:000008">
    <property type="entry name" value="Jasmonate-regulated gene 21"/>
    <property type="match status" value="1"/>
</dbReference>
<dbReference type="GO" id="GO:0016706">
    <property type="term" value="F:2-oxoglutarate-dependent dioxygenase activity"/>
    <property type="evidence" value="ECO:0007669"/>
    <property type="project" value="UniProtKB-ARBA"/>
</dbReference>
<dbReference type="GO" id="GO:0006952">
    <property type="term" value="P:defense response"/>
    <property type="evidence" value="ECO:0007669"/>
    <property type="project" value="UniProtKB-KW"/>
</dbReference>
<dbReference type="GO" id="GO:1900150">
    <property type="term" value="P:regulation of defense response to fungus"/>
    <property type="evidence" value="ECO:0007669"/>
    <property type="project" value="UniProtKB-ARBA"/>
</dbReference>
<dbReference type="InterPro" id="IPR005123">
    <property type="entry name" value="Oxoglu/Fe-dep_dioxygenase_dom"/>
</dbReference>
<keyword evidence="7 13" id="KW-0223">Dioxygenase</keyword>
<dbReference type="GO" id="GO:0002238">
    <property type="term" value="P:response to molecule of fungal origin"/>
    <property type="evidence" value="ECO:0007669"/>
    <property type="project" value="UniProtKB-ARBA"/>
</dbReference>
<organism evidence="13 14">
    <name type="scientific">Olea europaea subsp. europaea</name>
    <dbReference type="NCBI Taxonomy" id="158383"/>
    <lineage>
        <taxon>Eukaryota</taxon>
        <taxon>Viridiplantae</taxon>
        <taxon>Streptophyta</taxon>
        <taxon>Embryophyta</taxon>
        <taxon>Tracheophyta</taxon>
        <taxon>Spermatophyta</taxon>
        <taxon>Magnoliopsida</taxon>
        <taxon>eudicotyledons</taxon>
        <taxon>Gunneridae</taxon>
        <taxon>Pentapetalae</taxon>
        <taxon>asterids</taxon>
        <taxon>lamiids</taxon>
        <taxon>Lamiales</taxon>
        <taxon>Oleaceae</taxon>
        <taxon>Oleeae</taxon>
        <taxon>Olea</taxon>
    </lineage>
</organism>
<protein>
    <submittedName>
        <fullName evidence="13">Probable 2-oxoglutarate-dependent dioxygenase At3g111800</fullName>
    </submittedName>
</protein>
<evidence type="ECO:0000313" key="13">
    <source>
        <dbReference type="EMBL" id="CAA2974808.1"/>
    </source>
</evidence>
<dbReference type="EMBL" id="CACTIH010002199">
    <property type="protein sequence ID" value="CAA2974808.1"/>
    <property type="molecule type" value="Genomic_DNA"/>
</dbReference>
<evidence type="ECO:0000313" key="14">
    <source>
        <dbReference type="Proteomes" id="UP000594638"/>
    </source>
</evidence>
<evidence type="ECO:0000256" key="8">
    <source>
        <dbReference type="ARBA" id="ARBA00023002"/>
    </source>
</evidence>
<comment type="caution">
    <text evidence="13">The sequence shown here is derived from an EMBL/GenBank/DDBJ whole genome shotgun (WGS) entry which is preliminary data.</text>
</comment>
<feature type="domain" description="Fe2OG dioxygenase" evidence="12">
    <location>
        <begin position="259"/>
        <end position="360"/>
    </location>
</feature>
<dbReference type="SUPFAM" id="SSF51197">
    <property type="entry name" value="Clavaminate synthase-like"/>
    <property type="match status" value="1"/>
</dbReference>
<dbReference type="PANTHER" id="PTHR47991">
    <property type="entry name" value="OXOGLUTARATE/IRON-DEPENDENT DIOXYGENASE"/>
    <property type="match status" value="1"/>
</dbReference>
<dbReference type="GO" id="GO:0046872">
    <property type="term" value="F:metal ion binding"/>
    <property type="evidence" value="ECO:0007669"/>
    <property type="project" value="UniProtKB-KW"/>
</dbReference>
<dbReference type="GO" id="GO:2000022">
    <property type="term" value="P:regulation of jasmonic acid mediated signaling pathway"/>
    <property type="evidence" value="ECO:0007669"/>
    <property type="project" value="UniProtKB-ARBA"/>
</dbReference>
<comment type="cofactor">
    <cofactor evidence="2">
        <name>L-ascorbate</name>
        <dbReference type="ChEBI" id="CHEBI:38290"/>
    </cofactor>
</comment>
<evidence type="ECO:0000256" key="10">
    <source>
        <dbReference type="ARBA" id="ARBA00052139"/>
    </source>
</evidence>
<accession>A0A8S0R6A3</accession>
<dbReference type="Gramene" id="OE9A092418T4">
    <property type="protein sequence ID" value="OE9A092418C4"/>
    <property type="gene ID" value="OE9A092418"/>
</dbReference>
<comment type="similarity">
    <text evidence="3 11">Belongs to the iron/ascorbate-dependent oxidoreductase family.</text>
</comment>
<dbReference type="GO" id="GO:0009805">
    <property type="term" value="P:coumarin biosynthetic process"/>
    <property type="evidence" value="ECO:0007669"/>
    <property type="project" value="UniProtKB-ARBA"/>
</dbReference>
<reference evidence="13 14" key="1">
    <citation type="submission" date="2019-12" db="EMBL/GenBank/DDBJ databases">
        <authorList>
            <person name="Alioto T."/>
            <person name="Alioto T."/>
            <person name="Gomez Garrido J."/>
        </authorList>
    </citation>
    <scope>NUCLEOTIDE SEQUENCE [LARGE SCALE GENOMIC DNA]</scope>
</reference>
<comment type="catalytic activity">
    <reaction evidence="10">
        <text>jasmonate + 2-oxoglutarate + O2 = (1R,2R)-12-hydroxyjasmonate + succinate + CO2</text>
        <dbReference type="Rhea" id="RHEA:67144"/>
        <dbReference type="ChEBI" id="CHEBI:15379"/>
        <dbReference type="ChEBI" id="CHEBI:16526"/>
        <dbReference type="ChEBI" id="CHEBI:16810"/>
        <dbReference type="ChEBI" id="CHEBI:30031"/>
        <dbReference type="ChEBI" id="CHEBI:58431"/>
        <dbReference type="ChEBI" id="CHEBI:132022"/>
    </reaction>
    <physiologicalReaction direction="left-to-right" evidence="10">
        <dbReference type="Rhea" id="RHEA:67145"/>
    </physiologicalReaction>
</comment>
<dbReference type="Pfam" id="PF14226">
    <property type="entry name" value="DIOX_N"/>
    <property type="match status" value="1"/>
</dbReference>
<evidence type="ECO:0000256" key="7">
    <source>
        <dbReference type="ARBA" id="ARBA00022964"/>
    </source>
</evidence>
<dbReference type="InterPro" id="IPR044861">
    <property type="entry name" value="IPNS-like_FE2OG_OXY"/>
</dbReference>
<evidence type="ECO:0000256" key="6">
    <source>
        <dbReference type="ARBA" id="ARBA00022821"/>
    </source>
</evidence>
<evidence type="ECO:0000256" key="1">
    <source>
        <dbReference type="ARBA" id="ARBA00001954"/>
    </source>
</evidence>
<sequence>MHRGCLPSAINTNSTRTRRRNLRPCLCIYTLTTSAYNNHHPFVPIPTTVSDLRTMNCLALWPEPVVRVQHLSDSGISVIPERYVKKPSERPSISESIDKEINIPVIDLQNMNSSDESLRRKTADLISAACREWGFFQVVNHGVSHQLMAETREVWRQFFQLPLELKQVYANSPATYEGYGSRVGIGKDISLDWGDYFFLHYLPMSVKDQNKWPSLPVSCRELVENYGEEVVKLGGKLMKIFSLTLGLSENHLEQAFGGEIGACLRTNYYPKCPQPDLTLGISPHSDPGGMTLLLPDENVPGLQVRHDNKWITVKPVPNAFIINIGDQIQVLTNANYKSVEHRVMVNSSKERVSLALFYNPRGDVLIKPVEELVTEEKPALYSPMTFDEYRVYIRTKGLSGKSQVESLKSLK</sequence>
<evidence type="ECO:0000256" key="2">
    <source>
        <dbReference type="ARBA" id="ARBA00001961"/>
    </source>
</evidence>
<keyword evidence="9 11" id="KW-0408">Iron</keyword>
<dbReference type="PROSITE" id="PS51471">
    <property type="entry name" value="FE2OG_OXY"/>
    <property type="match status" value="1"/>
</dbReference>
<dbReference type="PRINTS" id="PR00682">
    <property type="entry name" value="IPNSYNTHASE"/>
</dbReference>
<dbReference type="Pfam" id="PF03171">
    <property type="entry name" value="2OG-FeII_Oxy"/>
    <property type="match status" value="1"/>
</dbReference>
<dbReference type="InterPro" id="IPR027443">
    <property type="entry name" value="IPNS-like_sf"/>
</dbReference>
<name>A0A8S0R6A3_OLEEU</name>
<comment type="cofactor">
    <cofactor evidence="1">
        <name>Fe(2+)</name>
        <dbReference type="ChEBI" id="CHEBI:29033"/>
    </cofactor>
</comment>
<gene>
    <name evidence="13" type="ORF">OLEA9_A092418</name>
</gene>
<evidence type="ECO:0000256" key="9">
    <source>
        <dbReference type="ARBA" id="ARBA00023004"/>
    </source>
</evidence>
<keyword evidence="8 11" id="KW-0560">Oxidoreductase</keyword>
<dbReference type="InterPro" id="IPR050295">
    <property type="entry name" value="Plant_2OG-oxidoreductases"/>
</dbReference>
<keyword evidence="6" id="KW-0611">Plant defense</keyword>
<evidence type="ECO:0000256" key="11">
    <source>
        <dbReference type="RuleBase" id="RU003682"/>
    </source>
</evidence>
<keyword evidence="5" id="KW-1184">Jasmonic acid signaling pathway</keyword>
<dbReference type="OrthoDB" id="288590at2759"/>
<dbReference type="Proteomes" id="UP000594638">
    <property type="component" value="Unassembled WGS sequence"/>
</dbReference>
<dbReference type="GO" id="GO:0120091">
    <property type="term" value="F:jasmonic acid hydrolase"/>
    <property type="evidence" value="ECO:0007669"/>
    <property type="project" value="UniProtKB-ARBA"/>
</dbReference>
<evidence type="ECO:0000256" key="3">
    <source>
        <dbReference type="ARBA" id="ARBA00008056"/>
    </source>
</evidence>